<accession>H6C054</accession>
<reference evidence="5" key="1">
    <citation type="submission" date="2011-07" db="EMBL/GenBank/DDBJ databases">
        <title>The Genome Sequence of Exophiala (Wangiella) dermatitidis NIH/UT8656.</title>
        <authorList>
            <consortium name="The Broad Institute Genome Sequencing Platform"/>
            <person name="Cuomo C."/>
            <person name="Wang Z."/>
            <person name="Hunicke-Smith S."/>
            <person name="Szanislo P.J."/>
            <person name="Earl A."/>
            <person name="Young S.K."/>
            <person name="Zeng Q."/>
            <person name="Gargeya S."/>
            <person name="Fitzgerald M."/>
            <person name="Haas B."/>
            <person name="Abouelleil A."/>
            <person name="Alvarado L."/>
            <person name="Arachchi H.M."/>
            <person name="Berlin A."/>
            <person name="Brown A."/>
            <person name="Chapman S.B."/>
            <person name="Chen Z."/>
            <person name="Dunbar C."/>
            <person name="Freedman E."/>
            <person name="Gearin G."/>
            <person name="Gellesch M."/>
            <person name="Goldberg J."/>
            <person name="Griggs A."/>
            <person name="Gujja S."/>
            <person name="Heiman D."/>
            <person name="Howarth C."/>
            <person name="Larson L."/>
            <person name="Lui A."/>
            <person name="MacDonald P.J.P."/>
            <person name="Montmayeur A."/>
            <person name="Murphy C."/>
            <person name="Neiman D."/>
            <person name="Pearson M."/>
            <person name="Priest M."/>
            <person name="Roberts A."/>
            <person name="Saif S."/>
            <person name="Shea T."/>
            <person name="Shenoy N."/>
            <person name="Sisk P."/>
            <person name="Stolte C."/>
            <person name="Sykes S."/>
            <person name="Wortman J."/>
            <person name="Nusbaum C."/>
            <person name="Birren B."/>
        </authorList>
    </citation>
    <scope>NUCLEOTIDE SEQUENCE</scope>
    <source>
        <strain evidence="5">NIH/UT8656</strain>
    </source>
</reference>
<feature type="domain" description="Rrp7 RRM-like N-terminal" evidence="4">
    <location>
        <begin position="7"/>
        <end position="188"/>
    </location>
</feature>
<dbReference type="GO" id="GO:0006364">
    <property type="term" value="P:rRNA processing"/>
    <property type="evidence" value="ECO:0007669"/>
    <property type="project" value="TreeGrafter"/>
</dbReference>
<dbReference type="EMBL" id="JH226133">
    <property type="protein sequence ID" value="EHY56336.1"/>
    <property type="molecule type" value="Genomic_DNA"/>
</dbReference>
<dbReference type="InterPro" id="IPR024326">
    <property type="entry name" value="RRP7_C"/>
</dbReference>
<feature type="region of interest" description="Disordered" evidence="2">
    <location>
        <begin position="247"/>
        <end position="308"/>
    </location>
</feature>
<dbReference type="InParanoid" id="H6C054"/>
<organism evidence="5 6">
    <name type="scientific">Exophiala dermatitidis (strain ATCC 34100 / CBS 525.76 / NIH/UT8656)</name>
    <name type="common">Black yeast</name>
    <name type="synonym">Wangiella dermatitidis</name>
    <dbReference type="NCBI Taxonomy" id="858893"/>
    <lineage>
        <taxon>Eukaryota</taxon>
        <taxon>Fungi</taxon>
        <taxon>Dikarya</taxon>
        <taxon>Ascomycota</taxon>
        <taxon>Pezizomycotina</taxon>
        <taxon>Eurotiomycetes</taxon>
        <taxon>Chaetothyriomycetidae</taxon>
        <taxon>Chaetothyriales</taxon>
        <taxon>Herpotrichiellaceae</taxon>
        <taxon>Exophiala</taxon>
    </lineage>
</organism>
<dbReference type="GO" id="GO:0000028">
    <property type="term" value="P:ribosomal small subunit assembly"/>
    <property type="evidence" value="ECO:0007669"/>
    <property type="project" value="TreeGrafter"/>
</dbReference>
<dbReference type="Gene3D" id="6.10.250.1770">
    <property type="match status" value="1"/>
</dbReference>
<dbReference type="VEuPathDB" id="FungiDB:HMPREF1120_04420"/>
<dbReference type="GeneID" id="20309059"/>
<dbReference type="CDD" id="cd12950">
    <property type="entry name" value="RRP7_Rrp7p"/>
    <property type="match status" value="1"/>
</dbReference>
<evidence type="ECO:0000313" key="6">
    <source>
        <dbReference type="Proteomes" id="UP000007304"/>
    </source>
</evidence>
<evidence type="ECO:0000256" key="1">
    <source>
        <dbReference type="ARBA" id="ARBA00006110"/>
    </source>
</evidence>
<dbReference type="Proteomes" id="UP000007304">
    <property type="component" value="Unassembled WGS sequence"/>
</dbReference>
<dbReference type="STRING" id="858893.H6C054"/>
<keyword evidence="6" id="KW-1185">Reference proteome</keyword>
<feature type="compositionally biased region" description="Basic and acidic residues" evidence="2">
    <location>
        <begin position="247"/>
        <end position="269"/>
    </location>
</feature>
<feature type="domain" description="Ribosomal RNA-processing protein 7 C-terminal" evidence="3">
    <location>
        <begin position="193"/>
        <end position="304"/>
    </location>
</feature>
<dbReference type="HOGENOM" id="CLU_036234_1_1_1"/>
<evidence type="ECO:0000256" key="2">
    <source>
        <dbReference type="SAM" id="MobiDB-lite"/>
    </source>
</evidence>
<dbReference type="GO" id="GO:0034456">
    <property type="term" value="C:UTP-C complex"/>
    <property type="evidence" value="ECO:0007669"/>
    <property type="project" value="TreeGrafter"/>
</dbReference>
<dbReference type="eggNOG" id="KOG4008">
    <property type="taxonomic scope" value="Eukaryota"/>
</dbReference>
<evidence type="ECO:0000259" key="3">
    <source>
        <dbReference type="Pfam" id="PF12923"/>
    </source>
</evidence>
<evidence type="ECO:0000313" key="5">
    <source>
        <dbReference type="EMBL" id="EHY56336.1"/>
    </source>
</evidence>
<dbReference type="InterPro" id="IPR040447">
    <property type="entry name" value="RRM_Rrp7"/>
</dbReference>
<comment type="similarity">
    <text evidence="1">Belongs to the RRP7 family.</text>
</comment>
<dbReference type="GO" id="GO:0032545">
    <property type="term" value="C:CURI complex"/>
    <property type="evidence" value="ECO:0007669"/>
    <property type="project" value="TreeGrafter"/>
</dbReference>
<feature type="compositionally biased region" description="Basic and acidic residues" evidence="2">
    <location>
        <begin position="277"/>
        <end position="299"/>
    </location>
</feature>
<gene>
    <name evidence="5" type="ORF">HMPREF1120_04420</name>
</gene>
<protein>
    <submittedName>
        <fullName evidence="5">Meiotic recombination protein DMC1</fullName>
    </submittedName>
</protein>
<dbReference type="PANTHER" id="PTHR13191:SF0">
    <property type="entry name" value="RIBOSOMAL RNA-PROCESSING PROTEIN 7 HOMOLOG A-RELATED"/>
    <property type="match status" value="1"/>
</dbReference>
<name>H6C054_EXODN</name>
<proteinExistence type="inferred from homology"/>
<dbReference type="OrthoDB" id="5390at2759"/>
<evidence type="ECO:0000259" key="4">
    <source>
        <dbReference type="Pfam" id="PF17799"/>
    </source>
</evidence>
<dbReference type="InterPro" id="IPR040446">
    <property type="entry name" value="RRP7"/>
</dbReference>
<dbReference type="AlphaFoldDB" id="H6C054"/>
<dbReference type="RefSeq" id="XP_009156797.1">
    <property type="nucleotide sequence ID" value="XM_009158549.1"/>
</dbReference>
<dbReference type="OMA" id="GIHKWIA"/>
<dbReference type="CDD" id="cd12293">
    <property type="entry name" value="dRRM_Rrp7p"/>
    <property type="match status" value="1"/>
</dbReference>
<dbReference type="Pfam" id="PF17799">
    <property type="entry name" value="RRM_Rrp7"/>
    <property type="match status" value="1"/>
</dbReference>
<dbReference type="Pfam" id="PF12923">
    <property type="entry name" value="RRP7"/>
    <property type="match status" value="1"/>
</dbReference>
<sequence length="308" mass="34935">MGKPSVEVAGFLALPLRLPSSTHATSASREATHYLYLKPHDPPVPDEETPRSLFLVNIPVSATAASLKHLLTTQLEGGRVEKVRFTDDLQEKPSSVVSSKSGGGRKRKRITAEELEAGLDRFTLPHVFDSHIHPSGSSAVVVFVDRPSMELTLKAARRLAKSRTAIVWGGDGTEQKPVLPHLGLMRYEHHKHRQFPSSKELLRSVNGFMTAWSQLEEARSRETARKRQEPDEDGFVTVTRGARGSVRADEAKEIAERQKEKNKALEDFYRFQTRQKRKEEQSEMLRKFEEDKRRVEEMRHRRGKLTPG</sequence>
<dbReference type="PANTHER" id="PTHR13191">
    <property type="entry name" value="RIBOSOMAL RNA PROCESSING PROTEIN 7-RELATED"/>
    <property type="match status" value="1"/>
</dbReference>